<organism evidence="1 2">
    <name type="scientific">Potamilus streckersoni</name>
    <dbReference type="NCBI Taxonomy" id="2493646"/>
    <lineage>
        <taxon>Eukaryota</taxon>
        <taxon>Metazoa</taxon>
        <taxon>Spiralia</taxon>
        <taxon>Lophotrochozoa</taxon>
        <taxon>Mollusca</taxon>
        <taxon>Bivalvia</taxon>
        <taxon>Autobranchia</taxon>
        <taxon>Heteroconchia</taxon>
        <taxon>Palaeoheterodonta</taxon>
        <taxon>Unionida</taxon>
        <taxon>Unionoidea</taxon>
        <taxon>Unionidae</taxon>
        <taxon>Ambleminae</taxon>
        <taxon>Lampsilini</taxon>
        <taxon>Potamilus</taxon>
    </lineage>
</organism>
<dbReference type="InterPro" id="IPR032675">
    <property type="entry name" value="LRR_dom_sf"/>
</dbReference>
<dbReference type="Proteomes" id="UP001195483">
    <property type="component" value="Unassembled WGS sequence"/>
</dbReference>
<reference evidence="1" key="1">
    <citation type="journal article" date="2021" name="Genome Biol. Evol.">
        <title>A High-Quality Reference Genome for a Parasitic Bivalve with Doubly Uniparental Inheritance (Bivalvia: Unionida).</title>
        <authorList>
            <person name="Smith C.H."/>
        </authorList>
    </citation>
    <scope>NUCLEOTIDE SEQUENCE</scope>
    <source>
        <strain evidence="1">CHS0354</strain>
    </source>
</reference>
<comment type="caution">
    <text evidence="1">The sequence shown here is derived from an EMBL/GenBank/DDBJ whole genome shotgun (WGS) entry which is preliminary data.</text>
</comment>
<dbReference type="Gene3D" id="3.80.10.10">
    <property type="entry name" value="Ribonuclease Inhibitor"/>
    <property type="match status" value="1"/>
</dbReference>
<dbReference type="InterPro" id="IPR027417">
    <property type="entry name" value="P-loop_NTPase"/>
</dbReference>
<proteinExistence type="predicted"/>
<dbReference type="AlphaFoldDB" id="A0AAE0VSS1"/>
<accession>A0AAE0VSS1</accession>
<dbReference type="EMBL" id="JAEAOA010002355">
    <property type="protein sequence ID" value="KAK3587685.1"/>
    <property type="molecule type" value="Genomic_DNA"/>
</dbReference>
<gene>
    <name evidence="1" type="ORF">CHS0354_042469</name>
</gene>
<dbReference type="PANTHER" id="PTHR46312">
    <property type="entry name" value="NACHT DOMAIN-CONTAINING PROTEIN"/>
    <property type="match status" value="1"/>
</dbReference>
<evidence type="ECO:0008006" key="3">
    <source>
        <dbReference type="Google" id="ProtNLM"/>
    </source>
</evidence>
<evidence type="ECO:0000313" key="2">
    <source>
        <dbReference type="Proteomes" id="UP001195483"/>
    </source>
</evidence>
<dbReference type="PANTHER" id="PTHR46312:SF2">
    <property type="entry name" value="NUCLEOTIDE-BINDING OLIGOMERIZATION DOMAIN-CONTAINING PROTEIN 2-LIKE"/>
    <property type="match status" value="1"/>
</dbReference>
<reference evidence="1" key="3">
    <citation type="submission" date="2023-05" db="EMBL/GenBank/DDBJ databases">
        <authorList>
            <person name="Smith C.H."/>
        </authorList>
    </citation>
    <scope>NUCLEOTIDE SEQUENCE</scope>
    <source>
        <strain evidence="1">CHS0354</strain>
        <tissue evidence="1">Mantle</tissue>
    </source>
</reference>
<keyword evidence="2" id="KW-1185">Reference proteome</keyword>
<reference evidence="1" key="2">
    <citation type="journal article" date="2021" name="Genome Biol. Evol.">
        <title>Developing a high-quality reference genome for a parasitic bivalve with doubly uniparental inheritance (Bivalvia: Unionida).</title>
        <authorList>
            <person name="Smith C.H."/>
        </authorList>
    </citation>
    <scope>NUCLEOTIDE SEQUENCE</scope>
    <source>
        <strain evidence="1">CHS0354</strain>
        <tissue evidence="1">Mantle</tissue>
    </source>
</reference>
<protein>
    <recommendedName>
        <fullName evidence="3">NACHT domain-containing protein</fullName>
    </recommendedName>
</protein>
<dbReference type="Gene3D" id="3.40.50.300">
    <property type="entry name" value="P-loop containing nucleotide triphosphate hydrolases"/>
    <property type="match status" value="1"/>
</dbReference>
<evidence type="ECO:0000313" key="1">
    <source>
        <dbReference type="EMBL" id="KAK3587685.1"/>
    </source>
</evidence>
<sequence>MSSEEEEEHSWYRRREYSKDAKDLQKLKAALIECYRVKDKFSLLPNNEGEGIPLGIGYFDQYIEIEPEDRRPYGARFNGVKPSRMKFQSFRKLFIGKETPRRILLQAEVGRGKTLFCKHITQVWCNVHEALSKNQENSDKEAAIGSPLDGIDEEIFSNFHILIYFDLVGTTQSSLMDLAWHQLQGVWPYISRQRFERLVNEYDQYTLFIIDSLDAHFETPSAVAKTLRRQILPLSTFIITARSWKISQLHLNPISNVDVWLELEGFAKGNNMKFARLVLEKLFSDGDAVLKFEAAVHENMYAFNFIHIPLFLLFLVHYWYTNKGFPKRSEELLIAILDFLVHRHHLKHVGNKKNGNSRFWPLEEENVVLPSQVKNCALVKMYGEGYLLSLSDIAIKFLVNDQCPHYLEFELDTLVKELGKDGKEKLQLACELGILALAESFSVLTRKVWISFPHRSMYEFLAAIRLSSGRHLTQQLYLDQLKNAKDVLRYQGFIPLLASVYPSFCEKVLEQVYTACSMDEDLHPYRFPNCEEKNRTMVECLNRMYVNCVKEAGIKSLKFQLHDLYAEDDSSFNLLLSGIQNFEKVKTLNLDKIDIMFPGHHHLFDISSSSLTNLCLSNISLGDALIDLRNSPNMNNLHLQSFTLSRESTEQLCRFPARCPYLKSLVLAYIDLGESVLNVSPMVNLVDFKLIQVTVSPACARSICTNIVFCSGIETLVIRNVNLHNGILPLGNFVHLTVLELLNVTMSQLCEEQLFRNFRNGTSLYSIHIVGQDLIHSPIDLNRLRNIVILYFDSVLISREGSALFCSSISKCRMLRTLNLLHLQLQDGILDVVEVLSLHDITLVNVVMSKKSWSAFYKSLHQLRESLSKLDNKRLELMEMEDKNFVNVSIL</sequence>
<name>A0AAE0VSS1_9BIVA</name>
<dbReference type="SUPFAM" id="SSF52047">
    <property type="entry name" value="RNI-like"/>
    <property type="match status" value="1"/>
</dbReference>